<dbReference type="GO" id="GO:0016791">
    <property type="term" value="F:phosphatase activity"/>
    <property type="evidence" value="ECO:0007669"/>
    <property type="project" value="TreeGrafter"/>
</dbReference>
<evidence type="ECO:0000313" key="3">
    <source>
        <dbReference type="Proteomes" id="UP000829685"/>
    </source>
</evidence>
<dbReference type="PANTHER" id="PTHR48100">
    <property type="entry name" value="BROAD-SPECIFICITY PHOSPHATASE YOR283W-RELATED"/>
    <property type="match status" value="1"/>
</dbReference>
<proteinExistence type="predicted"/>
<dbReference type="PANTHER" id="PTHR48100:SF54">
    <property type="entry name" value="PHOSPHATASE SPAC5H10.03-RELATED"/>
    <property type="match status" value="1"/>
</dbReference>
<evidence type="ECO:0000256" key="1">
    <source>
        <dbReference type="SAM" id="MobiDB-lite"/>
    </source>
</evidence>
<feature type="region of interest" description="Disordered" evidence="1">
    <location>
        <begin position="198"/>
        <end position="259"/>
    </location>
</feature>
<dbReference type="InterPro" id="IPR050275">
    <property type="entry name" value="PGM_Phosphatase"/>
</dbReference>
<dbReference type="GO" id="GO:0005737">
    <property type="term" value="C:cytoplasm"/>
    <property type="evidence" value="ECO:0007669"/>
    <property type="project" value="TreeGrafter"/>
</dbReference>
<dbReference type="InterPro" id="IPR029033">
    <property type="entry name" value="His_PPase_superfam"/>
</dbReference>
<dbReference type="Gene3D" id="3.40.50.1240">
    <property type="entry name" value="Phosphoglycerate mutase-like"/>
    <property type="match status" value="1"/>
</dbReference>
<organism evidence="2 3">
    <name type="scientific">Neoarthrinium moseri</name>
    <dbReference type="NCBI Taxonomy" id="1658444"/>
    <lineage>
        <taxon>Eukaryota</taxon>
        <taxon>Fungi</taxon>
        <taxon>Dikarya</taxon>
        <taxon>Ascomycota</taxon>
        <taxon>Pezizomycotina</taxon>
        <taxon>Sordariomycetes</taxon>
        <taxon>Xylariomycetidae</taxon>
        <taxon>Amphisphaeriales</taxon>
        <taxon>Apiosporaceae</taxon>
        <taxon>Neoarthrinium</taxon>
    </lineage>
</organism>
<comment type="caution">
    <text evidence="2">The sequence shown here is derived from an EMBL/GenBank/DDBJ whole genome shotgun (WGS) entry which is preliminary data.</text>
</comment>
<dbReference type="InterPro" id="IPR013078">
    <property type="entry name" value="His_Pase_superF_clade-1"/>
</dbReference>
<dbReference type="Pfam" id="PF00300">
    <property type="entry name" value="His_Phos_1"/>
    <property type="match status" value="1"/>
</dbReference>
<dbReference type="EMBL" id="JAFIMR010000044">
    <property type="protein sequence ID" value="KAI1856426.1"/>
    <property type="molecule type" value="Genomic_DNA"/>
</dbReference>
<dbReference type="CDD" id="cd07067">
    <property type="entry name" value="HP_PGM_like"/>
    <property type="match status" value="1"/>
</dbReference>
<evidence type="ECO:0008006" key="4">
    <source>
        <dbReference type="Google" id="ProtNLM"/>
    </source>
</evidence>
<dbReference type="SUPFAM" id="SSF53254">
    <property type="entry name" value="Phosphoglycerate mutase-like"/>
    <property type="match status" value="1"/>
</dbReference>
<dbReference type="SMART" id="SM00855">
    <property type="entry name" value="PGAM"/>
    <property type="match status" value="1"/>
</dbReference>
<gene>
    <name evidence="2" type="ORF">JX265_011673</name>
</gene>
<reference evidence="2" key="1">
    <citation type="submission" date="2021-03" db="EMBL/GenBank/DDBJ databases">
        <title>Revisited historic fungal species revealed as producer of novel bioactive compounds through whole genome sequencing and comparative genomics.</title>
        <authorList>
            <person name="Vignolle G.A."/>
            <person name="Hochenegger N."/>
            <person name="Mach R.L."/>
            <person name="Mach-Aigner A.R."/>
            <person name="Javad Rahimi M."/>
            <person name="Salim K.A."/>
            <person name="Chan C.M."/>
            <person name="Lim L.B.L."/>
            <person name="Cai F."/>
            <person name="Druzhinina I.S."/>
            <person name="U'Ren J.M."/>
            <person name="Derntl C."/>
        </authorList>
    </citation>
    <scope>NUCLEOTIDE SEQUENCE</scope>
    <source>
        <strain evidence="2">TUCIM 5799</strain>
    </source>
</reference>
<dbReference type="AlphaFoldDB" id="A0A9P9WCA2"/>
<dbReference type="Proteomes" id="UP000829685">
    <property type="component" value="Unassembled WGS sequence"/>
</dbReference>
<sequence>MAPTIVVVRHAHAKHNIAPRFSSLIDPDLTLHGERQCEVFSDRNRDLRNSVTHLVASPSWRTIRTAILAFGIDDGQEVIVHPDIQEVADSPCNIPRDRDTIEDLGGEFVNTDLLLDGFNDRGPDSRYRYNFEAVLERARTMRIWLRHLARSHDSDDAVISVVTHGGFAPFLTQGDVLPWSNMQSRSYRFVDPDGDDDEAALELIDGDSGADPSGGAGGGGDGGGHGYPRGILKRRRDDDDDDDTAGGGGAGSPSVPKRTKAVGWAENLEQIREFTSHSVYRLRPRISSSGPDFNGIRKTYHPRRGIDFNKRDFSDTVLRTSSTGPNFNGIQKTFHPRRGIYFNKNEFSNTMLLRARQIQRYVDRFENQTSFSLETLKQAIALEPRPWVVGKPGSTYKRGEPEYPMQWDISRPNFKKSIYNFVCRWEWRFIPPRRARVFA</sequence>
<evidence type="ECO:0000313" key="2">
    <source>
        <dbReference type="EMBL" id="KAI1856426.1"/>
    </source>
</evidence>
<accession>A0A9P9WCA2</accession>
<name>A0A9P9WCA2_9PEZI</name>
<protein>
    <recommendedName>
        <fullName evidence="4">Phosphoglycerate mutase family protein</fullName>
    </recommendedName>
</protein>
<feature type="compositionally biased region" description="Gly residues" evidence="1">
    <location>
        <begin position="212"/>
        <end position="227"/>
    </location>
</feature>
<keyword evidence="3" id="KW-1185">Reference proteome</keyword>